<dbReference type="Proteomes" id="UP000284824">
    <property type="component" value="Unassembled WGS sequence"/>
</dbReference>
<reference evidence="1 2" key="1">
    <citation type="submission" date="2019-01" db="EMBL/GenBank/DDBJ databases">
        <title>Sequencing the genomes of 1000 actinobacteria strains.</title>
        <authorList>
            <person name="Klenk H.-P."/>
        </authorList>
    </citation>
    <scope>NUCLEOTIDE SEQUENCE [LARGE SCALE GENOMIC DNA]</scope>
    <source>
        <strain evidence="1 2">DSM 43925</strain>
    </source>
</reference>
<evidence type="ECO:0000313" key="1">
    <source>
        <dbReference type="EMBL" id="RVX41982.1"/>
    </source>
</evidence>
<keyword evidence="2" id="KW-1185">Reference proteome</keyword>
<dbReference type="EMBL" id="SAUN01000001">
    <property type="protein sequence ID" value="RVX41982.1"/>
    <property type="molecule type" value="Genomic_DNA"/>
</dbReference>
<proteinExistence type="predicted"/>
<evidence type="ECO:0000313" key="2">
    <source>
        <dbReference type="Proteomes" id="UP000284824"/>
    </source>
</evidence>
<protein>
    <submittedName>
        <fullName evidence="1">Uncharacterized protein</fullName>
    </submittedName>
</protein>
<accession>A0A438M8E3</accession>
<name>A0A438M8E3_9ACTN</name>
<dbReference type="AlphaFoldDB" id="A0A438M8E3"/>
<organism evidence="1 2">
    <name type="scientific">Nonomuraea polychroma</name>
    <dbReference type="NCBI Taxonomy" id="46176"/>
    <lineage>
        <taxon>Bacteria</taxon>
        <taxon>Bacillati</taxon>
        <taxon>Actinomycetota</taxon>
        <taxon>Actinomycetes</taxon>
        <taxon>Streptosporangiales</taxon>
        <taxon>Streptosporangiaceae</taxon>
        <taxon>Nonomuraea</taxon>
    </lineage>
</organism>
<gene>
    <name evidence="1" type="ORF">EDD27_4598</name>
</gene>
<sequence length="32" mass="3637">MSTQAAPVARRPLLLSIYDIRHLRTADSSIHF</sequence>
<comment type="caution">
    <text evidence="1">The sequence shown here is derived from an EMBL/GenBank/DDBJ whole genome shotgun (WGS) entry which is preliminary data.</text>
</comment>